<dbReference type="PATRIC" id="fig|265726.11.peg.1323"/>
<keyword evidence="1" id="KW-0677">Repeat</keyword>
<evidence type="ECO:0000256" key="1">
    <source>
        <dbReference type="ARBA" id="ARBA00022737"/>
    </source>
</evidence>
<sequence length="209" mass="22435">MANPQPSSVRSPKVAVCIAPGSEEMEVINTVDILIRAGMQVTIASVAEDGALAVKGSRGITLTADCPLVEIADEPFDCVVLPGGLPGAEYLRDSTLTVEFVKQHKYDGKLVAAICAAPAVVLEHHQLYPDALMTAHPAFVDRIPEHRRREGRRVMFDVNNNLLTSQAPGTSQEFALEIITLLLGKATTAKVAEPMVMWPSMCFDVVGKG</sequence>
<dbReference type="EMBL" id="JWYV01000014">
    <property type="protein sequence ID" value="KKC98966.1"/>
    <property type="molecule type" value="Genomic_DNA"/>
</dbReference>
<dbReference type="NCBIfam" id="TIGR01383">
    <property type="entry name" value="not_thiJ"/>
    <property type="match status" value="1"/>
</dbReference>
<feature type="domain" description="DJ-1/PfpI" evidence="2">
    <location>
        <begin position="13"/>
        <end position="180"/>
    </location>
</feature>
<dbReference type="FunFam" id="3.40.50.880:FF:000015">
    <property type="entry name" value="Protein DJ-1 homolog C"/>
    <property type="match status" value="1"/>
</dbReference>
<dbReference type="InterPro" id="IPR006287">
    <property type="entry name" value="DJ-1"/>
</dbReference>
<dbReference type="PANTHER" id="PTHR48094">
    <property type="entry name" value="PROTEIN/NUCLEIC ACID DEGLYCASE DJ-1-RELATED"/>
    <property type="match status" value="1"/>
</dbReference>
<dbReference type="Proteomes" id="UP000033633">
    <property type="component" value="Unassembled WGS sequence"/>
</dbReference>
<name>A0A0F5VB10_9GAMM</name>
<dbReference type="OrthoDB" id="9803764at2"/>
<protein>
    <submittedName>
        <fullName evidence="3">Oxidative-stress-resistance chaperone</fullName>
    </submittedName>
</protein>
<evidence type="ECO:0000259" key="2">
    <source>
        <dbReference type="Pfam" id="PF01965"/>
    </source>
</evidence>
<accession>A0A0F5VB10</accession>
<keyword evidence="4" id="KW-1185">Reference proteome</keyword>
<evidence type="ECO:0000313" key="3">
    <source>
        <dbReference type="EMBL" id="KKC98966.1"/>
    </source>
</evidence>
<dbReference type="InterPro" id="IPR050325">
    <property type="entry name" value="Prot/Nucl_acid_deglycase"/>
</dbReference>
<gene>
    <name evidence="3" type="ORF">KY46_15290</name>
</gene>
<dbReference type="CDD" id="cd03135">
    <property type="entry name" value="GATase1_DJ-1"/>
    <property type="match status" value="1"/>
</dbReference>
<dbReference type="InterPro" id="IPR029062">
    <property type="entry name" value="Class_I_gatase-like"/>
</dbReference>
<proteinExistence type="predicted"/>
<dbReference type="InterPro" id="IPR002818">
    <property type="entry name" value="DJ-1/PfpI"/>
</dbReference>
<dbReference type="Pfam" id="PF01965">
    <property type="entry name" value="DJ-1_PfpI"/>
    <property type="match status" value="1"/>
</dbReference>
<organism evidence="3 4">
    <name type="scientific">Photobacterium halotolerans</name>
    <dbReference type="NCBI Taxonomy" id="265726"/>
    <lineage>
        <taxon>Bacteria</taxon>
        <taxon>Pseudomonadati</taxon>
        <taxon>Pseudomonadota</taxon>
        <taxon>Gammaproteobacteria</taxon>
        <taxon>Vibrionales</taxon>
        <taxon>Vibrionaceae</taxon>
        <taxon>Photobacterium</taxon>
    </lineage>
</organism>
<comment type="caution">
    <text evidence="3">The sequence shown here is derived from an EMBL/GenBank/DDBJ whole genome shotgun (WGS) entry which is preliminary data.</text>
</comment>
<dbReference type="SUPFAM" id="SSF52317">
    <property type="entry name" value="Class I glutamine amidotransferase-like"/>
    <property type="match status" value="1"/>
</dbReference>
<dbReference type="PANTHER" id="PTHR48094:SF23">
    <property type="entry name" value="PROTEIN_NUCLEIC ACID DEGLYCASE 3"/>
    <property type="match status" value="1"/>
</dbReference>
<dbReference type="RefSeq" id="WP_046221508.1">
    <property type="nucleotide sequence ID" value="NZ_JWYV01000014.1"/>
</dbReference>
<dbReference type="GO" id="GO:0005737">
    <property type="term" value="C:cytoplasm"/>
    <property type="evidence" value="ECO:0007669"/>
    <property type="project" value="TreeGrafter"/>
</dbReference>
<reference evidence="3 4" key="1">
    <citation type="submission" date="2014-12" db="EMBL/GenBank/DDBJ databases">
        <title>Mercury Reductase activity and rhizosphere competence traits in the genome of root associated Photobacterium halotolerans MELD1.</title>
        <authorList>
            <person name="Mathew D.C."/>
            <person name="Huang C.-C."/>
        </authorList>
    </citation>
    <scope>NUCLEOTIDE SEQUENCE [LARGE SCALE GENOMIC DNA]</scope>
    <source>
        <strain evidence="3 4">MELD1</strain>
    </source>
</reference>
<dbReference type="AlphaFoldDB" id="A0A0F5VB10"/>
<evidence type="ECO:0000313" key="4">
    <source>
        <dbReference type="Proteomes" id="UP000033633"/>
    </source>
</evidence>
<dbReference type="STRING" id="265726.KY46_15290"/>
<dbReference type="Gene3D" id="3.40.50.880">
    <property type="match status" value="1"/>
</dbReference>